<dbReference type="SMART" id="SM00343">
    <property type="entry name" value="ZnF_C2HC"/>
    <property type="match status" value="2"/>
</dbReference>
<dbReference type="EMBL" id="KZ150309">
    <property type="protein sequence ID" value="PZC71471.1"/>
    <property type="molecule type" value="Genomic_DNA"/>
</dbReference>
<dbReference type="GO" id="GO:0003676">
    <property type="term" value="F:nucleic acid binding"/>
    <property type="evidence" value="ECO:0007669"/>
    <property type="project" value="InterPro"/>
</dbReference>
<organism evidence="2 3">
    <name type="scientific">Helicoverpa armigera</name>
    <name type="common">Cotton bollworm</name>
    <name type="synonym">Heliothis armigera</name>
    <dbReference type="NCBI Taxonomy" id="29058"/>
    <lineage>
        <taxon>Eukaryota</taxon>
        <taxon>Metazoa</taxon>
        <taxon>Ecdysozoa</taxon>
        <taxon>Arthropoda</taxon>
        <taxon>Hexapoda</taxon>
        <taxon>Insecta</taxon>
        <taxon>Pterygota</taxon>
        <taxon>Neoptera</taxon>
        <taxon>Endopterygota</taxon>
        <taxon>Lepidoptera</taxon>
        <taxon>Glossata</taxon>
        <taxon>Ditrysia</taxon>
        <taxon>Noctuoidea</taxon>
        <taxon>Noctuidae</taxon>
        <taxon>Heliothinae</taxon>
        <taxon>Helicoverpa</taxon>
    </lineage>
</organism>
<evidence type="ECO:0000259" key="1">
    <source>
        <dbReference type="SMART" id="SM00343"/>
    </source>
</evidence>
<dbReference type="Proteomes" id="UP000249218">
    <property type="component" value="Unassembled WGS sequence"/>
</dbReference>
<dbReference type="SUPFAM" id="SSF57756">
    <property type="entry name" value="Retrovirus zinc finger-like domains"/>
    <property type="match status" value="1"/>
</dbReference>
<evidence type="ECO:0000313" key="2">
    <source>
        <dbReference type="EMBL" id="PZC71471.1"/>
    </source>
</evidence>
<sequence length="319" mass="35021">MENAQAVAGSAPVAMTTDQLLLLIERLSDRRDPVSTPVYSGLCLKYTARFDGDKASDVLAFIDAVETYKECVRVDDADALRGLPMLLTGLAATWWQGIKETTYTWHDAVEALKATFGPRLPPHKIYRKIFEREQRNDESTDTFVCHNRTLIAQLPSSSLSEVVQLDMVYGLLQRRIREKVARSSFGTFDILDEGRPRPAPAEVKPSISAAAPSSLVRSSASVSKARPQCNYCKQFGHLKEACQKLAKKAAGVKASTAPAPTPTITCFGCGAPGVIRSNCPACKEKCCVIISVSISVREWYALRFASATDYRSGSVRCYR</sequence>
<proteinExistence type="predicted"/>
<accession>A0A2W1B9Q0</accession>
<feature type="domain" description="CCHC-type" evidence="1">
    <location>
        <begin position="265"/>
        <end position="281"/>
    </location>
</feature>
<dbReference type="GO" id="GO:0008270">
    <property type="term" value="F:zinc ion binding"/>
    <property type="evidence" value="ECO:0007669"/>
    <property type="project" value="InterPro"/>
</dbReference>
<dbReference type="InterPro" id="IPR036875">
    <property type="entry name" value="Znf_CCHC_sf"/>
</dbReference>
<dbReference type="OrthoDB" id="425619at2759"/>
<protein>
    <recommendedName>
        <fullName evidence="1">CCHC-type domain-containing protein</fullName>
    </recommendedName>
</protein>
<dbReference type="InterPro" id="IPR005162">
    <property type="entry name" value="Retrotrans_gag_dom"/>
</dbReference>
<gene>
    <name evidence="2" type="primary">HaOG213353</name>
    <name evidence="2" type="ORF">B5X24_HaOG213353</name>
</gene>
<name>A0A2W1B9Q0_HELAM</name>
<dbReference type="AlphaFoldDB" id="A0A2W1B9Q0"/>
<reference evidence="2 3" key="1">
    <citation type="journal article" date="2017" name="BMC Biol.">
        <title>Genomic innovations, transcriptional plasticity and gene loss underlying the evolution and divergence of two highly polyphagous and invasive Helicoverpa pest species.</title>
        <authorList>
            <person name="Pearce S.L."/>
            <person name="Clarke D.F."/>
            <person name="East P.D."/>
            <person name="Elfekih S."/>
            <person name="Gordon K.H."/>
            <person name="Jermiin L.S."/>
            <person name="McGaughran A."/>
            <person name="Oakeshott J.G."/>
            <person name="Papanikolaou A."/>
            <person name="Perera O.P."/>
            <person name="Rane R.V."/>
            <person name="Richards S."/>
            <person name="Tay W.T."/>
            <person name="Walsh T.K."/>
            <person name="Anderson A."/>
            <person name="Anderson C.J."/>
            <person name="Asgari S."/>
            <person name="Board P.G."/>
            <person name="Bretschneider A."/>
            <person name="Campbell P.M."/>
            <person name="Chertemps T."/>
            <person name="Christeller J.T."/>
            <person name="Coppin C.W."/>
            <person name="Downes S.J."/>
            <person name="Duan G."/>
            <person name="Farnsworth C.A."/>
            <person name="Good R.T."/>
            <person name="Han L.B."/>
            <person name="Han Y.C."/>
            <person name="Hatje K."/>
            <person name="Horne I."/>
            <person name="Huang Y.P."/>
            <person name="Hughes D.S."/>
            <person name="Jacquin-Joly E."/>
            <person name="James W."/>
            <person name="Jhangiani S."/>
            <person name="Kollmar M."/>
            <person name="Kuwar S.S."/>
            <person name="Li S."/>
            <person name="Liu N.Y."/>
            <person name="Maibeche M.T."/>
            <person name="Miller J.R."/>
            <person name="Montagne N."/>
            <person name="Perry T."/>
            <person name="Qu J."/>
            <person name="Song S.V."/>
            <person name="Sutton G.G."/>
            <person name="Vogel H."/>
            <person name="Walenz B.P."/>
            <person name="Xu W."/>
            <person name="Zhang H.J."/>
            <person name="Zou Z."/>
            <person name="Batterham P."/>
            <person name="Edwards O.R."/>
            <person name="Feyereisen R."/>
            <person name="Gibbs R.A."/>
            <person name="Heckel D.G."/>
            <person name="McGrath A."/>
            <person name="Robin C."/>
            <person name="Scherer S.E."/>
            <person name="Worley K.C."/>
            <person name="Wu Y.D."/>
        </authorList>
    </citation>
    <scope>NUCLEOTIDE SEQUENCE [LARGE SCALE GENOMIC DNA]</scope>
    <source>
        <strain evidence="2">Harm_GR_Male_#8</strain>
        <tissue evidence="2">Whole organism</tissue>
    </source>
</reference>
<evidence type="ECO:0000313" key="3">
    <source>
        <dbReference type="Proteomes" id="UP000249218"/>
    </source>
</evidence>
<keyword evidence="3" id="KW-1185">Reference proteome</keyword>
<feature type="domain" description="CCHC-type" evidence="1">
    <location>
        <begin position="228"/>
        <end position="244"/>
    </location>
</feature>
<dbReference type="Gene3D" id="4.10.60.10">
    <property type="entry name" value="Zinc finger, CCHC-type"/>
    <property type="match status" value="1"/>
</dbReference>
<dbReference type="InterPro" id="IPR001878">
    <property type="entry name" value="Znf_CCHC"/>
</dbReference>
<dbReference type="Pfam" id="PF03732">
    <property type="entry name" value="Retrotrans_gag"/>
    <property type="match status" value="1"/>
</dbReference>